<proteinExistence type="predicted"/>
<protein>
    <submittedName>
        <fullName evidence="1">Uncharacterized protein</fullName>
    </submittedName>
</protein>
<evidence type="ECO:0000313" key="1">
    <source>
        <dbReference type="EMBL" id="DAE24852.1"/>
    </source>
</evidence>
<accession>A0A8S5R1P2</accession>
<name>A0A8S5R1P2_9CAUD</name>
<organism evidence="1">
    <name type="scientific">Podoviridae sp. ctyhE26</name>
    <dbReference type="NCBI Taxonomy" id="2826594"/>
    <lineage>
        <taxon>Viruses</taxon>
        <taxon>Duplodnaviria</taxon>
        <taxon>Heunggongvirae</taxon>
        <taxon>Uroviricota</taxon>
        <taxon>Caudoviricetes</taxon>
    </lineage>
</organism>
<sequence>MMMNEKYKIAYELCKQDIELGLYDKSLVVVAMQIGRLSAFLELSDFTEDERDNEENKLRELCNCWEKRYYSKEEK</sequence>
<reference evidence="1" key="1">
    <citation type="journal article" date="2021" name="Proc. Natl. Acad. Sci. U.S.A.">
        <title>A Catalog of Tens of Thousands of Viruses from Human Metagenomes Reveals Hidden Associations with Chronic Diseases.</title>
        <authorList>
            <person name="Tisza M.J."/>
            <person name="Buck C.B."/>
        </authorList>
    </citation>
    <scope>NUCLEOTIDE SEQUENCE</scope>
    <source>
        <strain evidence="1">CtyhE26</strain>
    </source>
</reference>
<dbReference type="EMBL" id="BK015786">
    <property type="protein sequence ID" value="DAE24852.1"/>
    <property type="molecule type" value="Genomic_DNA"/>
</dbReference>